<feature type="signal peptide" evidence="2">
    <location>
        <begin position="1"/>
        <end position="21"/>
    </location>
</feature>
<proteinExistence type="predicted"/>
<sequence length="997" mass="109527" precursor="true">MKLVVILLLAVVVLRPCSAETALNKHRDWKHSGSMWILTTPEGANLPAKATVEDFPLLVRLHKDFFDFSQAKSAGDDLRFSSSSGEALAYQIEQWDATQGTAAVWVRVPKITGNSRQELKLHWGNSNAVSASSGPAVFNATNGYVGVWHMNHPVHDDVGTLASTDTGTTSTPGVIGNARHFPGGKGVFGGDKIPNYPAGASSHSTEAWFRVERPNSTIIGWGNEGGGRGSKVRMLFRSPPHIRIDSDFSDVRSDSRLPLNEWIHVVHTYDREDGRIYINGQLDGSAKPLLNIKSPGRLWLGGWYHNYDFVGDLDEVRVSQVARSADWVRLQYENQKPQQSLVGLLVQPGAEFSVSESKLKIAEGRGQTLTAKVGGAQKVFWILKSGEEETIVATDRLSVPFLAGRVVGDQQQILQLRAIYPTEVKTQNVEISVSEAIPEPIFKLTAPANWDGRRPLEIVPQIENLAAMQTQGAGQLTFAWSVDDVAVIKEVVPGKLKLKRALGSGPLRISVAIDNGGAKSQQSTTVTIKEPAGSQDAWAVKPQTASEQPVDNQFYSRDYRNPDGKRFGNLVYSGVLANEADSVFLRVFADDKLIATETTKVTADKTYSLSVRLSAGLIKYRTEFGAKIGDRETVLHTAANLVCGDAFLINGQSNADATDIGKEDPAFNSDWIRSFGSPASDPRNARANVWSNAVVRNRQGGQGQIGFWGMELARRLVEKEQIPICVINGAVGGTRIDQHQRNAVDPTDVTTIYGRLLWRVQQAKLTHGIRAVLWHQGENDQGADGPTGGFGWETYRPYFVDLAAAWKTDYPNLEQYYLFQIWPKACSMGINGSDNKLREIQRTLPSLFSNLHVMSTLGIQPPGGCHFPPAGYAEFARLISPLIEHQVYQHPVSSPITPANVTRVWFTSDQRDELALEFDQPITWADSLTSQFHLTGEPKKVEFGKTSGNRLTLKLKSPSLATRLTYLDSANWSPNNLLFGQNGIAALTFCDVPIEAK</sequence>
<accession>A0A517YGJ5</accession>
<evidence type="ECO:0000259" key="4">
    <source>
        <dbReference type="Pfam" id="PF10102"/>
    </source>
</evidence>
<protein>
    <recommendedName>
        <fullName evidence="7">DUF2341 domain-containing protein</fullName>
    </recommendedName>
</protein>
<feature type="domain" description="Sialate O-acetylesterase" evidence="3">
    <location>
        <begin position="647"/>
        <end position="782"/>
    </location>
</feature>
<dbReference type="Gene3D" id="2.60.120.200">
    <property type="match status" value="1"/>
</dbReference>
<feature type="domain" description="DUF2341" evidence="4">
    <location>
        <begin position="75"/>
        <end position="140"/>
    </location>
</feature>
<feature type="chain" id="PRO_5022027369" description="DUF2341 domain-containing protein" evidence="2">
    <location>
        <begin position="22"/>
        <end position="997"/>
    </location>
</feature>
<gene>
    <name evidence="5" type="ORF">ETAA8_44630</name>
</gene>
<reference evidence="5 6" key="1">
    <citation type="submission" date="2019-02" db="EMBL/GenBank/DDBJ databases">
        <title>Deep-cultivation of Planctomycetes and their phenomic and genomic characterization uncovers novel biology.</title>
        <authorList>
            <person name="Wiegand S."/>
            <person name="Jogler M."/>
            <person name="Boedeker C."/>
            <person name="Pinto D."/>
            <person name="Vollmers J."/>
            <person name="Rivas-Marin E."/>
            <person name="Kohn T."/>
            <person name="Peeters S.H."/>
            <person name="Heuer A."/>
            <person name="Rast P."/>
            <person name="Oberbeckmann S."/>
            <person name="Bunk B."/>
            <person name="Jeske O."/>
            <person name="Meyerdierks A."/>
            <person name="Storesund J.E."/>
            <person name="Kallscheuer N."/>
            <person name="Luecker S."/>
            <person name="Lage O.M."/>
            <person name="Pohl T."/>
            <person name="Merkel B.J."/>
            <person name="Hornburger P."/>
            <person name="Mueller R.-W."/>
            <person name="Bruemmer F."/>
            <person name="Labrenz M."/>
            <person name="Spormann A.M."/>
            <person name="Op den Camp H."/>
            <person name="Overmann J."/>
            <person name="Amann R."/>
            <person name="Jetten M.S.M."/>
            <person name="Mascher T."/>
            <person name="Medema M.H."/>
            <person name="Devos D.P."/>
            <person name="Kaster A.-K."/>
            <person name="Ovreas L."/>
            <person name="Rohde M."/>
            <person name="Galperin M.Y."/>
            <person name="Jogler C."/>
        </authorList>
    </citation>
    <scope>NUCLEOTIDE SEQUENCE [LARGE SCALE GENOMIC DNA]</scope>
    <source>
        <strain evidence="5 6">ETA_A8</strain>
    </source>
</reference>
<dbReference type="EMBL" id="CP036274">
    <property type="protein sequence ID" value="QDU29354.1"/>
    <property type="molecule type" value="Genomic_DNA"/>
</dbReference>
<dbReference type="Proteomes" id="UP000315017">
    <property type="component" value="Chromosome"/>
</dbReference>
<evidence type="ECO:0000313" key="6">
    <source>
        <dbReference type="Proteomes" id="UP000315017"/>
    </source>
</evidence>
<dbReference type="Pfam" id="PF13385">
    <property type="entry name" value="Laminin_G_3"/>
    <property type="match status" value="1"/>
</dbReference>
<name>A0A517YGJ5_9BACT</name>
<dbReference type="AlphaFoldDB" id="A0A517YGJ5"/>
<keyword evidence="6" id="KW-1185">Reference proteome</keyword>
<dbReference type="OrthoDB" id="9795554at2"/>
<dbReference type="InterPro" id="IPR005181">
    <property type="entry name" value="SASA"/>
</dbReference>
<evidence type="ECO:0000313" key="5">
    <source>
        <dbReference type="EMBL" id="QDU29354.1"/>
    </source>
</evidence>
<dbReference type="InterPro" id="IPR013320">
    <property type="entry name" value="ConA-like_dom_sf"/>
</dbReference>
<dbReference type="SUPFAM" id="SSF52266">
    <property type="entry name" value="SGNH hydrolase"/>
    <property type="match status" value="1"/>
</dbReference>
<dbReference type="InterPro" id="IPR036514">
    <property type="entry name" value="SGNH_hydro_sf"/>
</dbReference>
<organism evidence="5 6">
    <name type="scientific">Anatilimnocola aggregata</name>
    <dbReference type="NCBI Taxonomy" id="2528021"/>
    <lineage>
        <taxon>Bacteria</taxon>
        <taxon>Pseudomonadati</taxon>
        <taxon>Planctomycetota</taxon>
        <taxon>Planctomycetia</taxon>
        <taxon>Pirellulales</taxon>
        <taxon>Pirellulaceae</taxon>
        <taxon>Anatilimnocola</taxon>
    </lineage>
</organism>
<dbReference type="Pfam" id="PF10102">
    <property type="entry name" value="DUF2341"/>
    <property type="match status" value="1"/>
</dbReference>
<evidence type="ECO:0000259" key="3">
    <source>
        <dbReference type="Pfam" id="PF03629"/>
    </source>
</evidence>
<keyword evidence="2" id="KW-0732">Signal</keyword>
<keyword evidence="1" id="KW-0378">Hydrolase</keyword>
<dbReference type="GO" id="GO:0016788">
    <property type="term" value="F:hydrolase activity, acting on ester bonds"/>
    <property type="evidence" value="ECO:0007669"/>
    <property type="project" value="UniProtKB-ARBA"/>
</dbReference>
<dbReference type="Gene3D" id="3.40.50.1110">
    <property type="entry name" value="SGNH hydrolase"/>
    <property type="match status" value="1"/>
</dbReference>
<dbReference type="Pfam" id="PF03629">
    <property type="entry name" value="SASA"/>
    <property type="match status" value="1"/>
</dbReference>
<dbReference type="InterPro" id="IPR018765">
    <property type="entry name" value="DUF2341"/>
</dbReference>
<evidence type="ECO:0000256" key="2">
    <source>
        <dbReference type="SAM" id="SignalP"/>
    </source>
</evidence>
<dbReference type="SUPFAM" id="SSF49899">
    <property type="entry name" value="Concanavalin A-like lectins/glucanases"/>
    <property type="match status" value="1"/>
</dbReference>
<evidence type="ECO:0000256" key="1">
    <source>
        <dbReference type="ARBA" id="ARBA00022801"/>
    </source>
</evidence>
<evidence type="ECO:0008006" key="7">
    <source>
        <dbReference type="Google" id="ProtNLM"/>
    </source>
</evidence>
<dbReference type="KEGG" id="aagg:ETAA8_44630"/>